<feature type="non-terminal residue" evidence="2">
    <location>
        <position position="174"/>
    </location>
</feature>
<dbReference type="Pfam" id="PF09861">
    <property type="entry name" value="Lar_N"/>
    <property type="match status" value="1"/>
</dbReference>
<dbReference type="AlphaFoldDB" id="A0A382R9R1"/>
<name>A0A382R9R1_9ZZZZ</name>
<evidence type="ECO:0000313" key="2">
    <source>
        <dbReference type="EMBL" id="SVC94396.1"/>
    </source>
</evidence>
<dbReference type="Gene3D" id="3.40.50.11440">
    <property type="match status" value="1"/>
</dbReference>
<dbReference type="InterPro" id="IPR048068">
    <property type="entry name" value="LarA-like"/>
</dbReference>
<dbReference type="InterPro" id="IPR018657">
    <property type="entry name" value="LarA-like_N"/>
</dbReference>
<dbReference type="PANTHER" id="PTHR33171">
    <property type="entry name" value="LAR_N DOMAIN-CONTAINING PROTEIN"/>
    <property type="match status" value="1"/>
</dbReference>
<sequence>MPRLRFDYGHDGLETDLPTGTQVLSMEETAGLADIEIKLADAIKRPIGGRPLADLAKGCETACVVIADITRPVPNALILPPILSTIEEAGVPRDGITILIGTGLHRPNEGEELIQLVGAQIADQYHVVNHLARERDTLVHLGETSGGAPIWIDRIYTEADLKIATSLIEPHLMA</sequence>
<accession>A0A382R9R1</accession>
<dbReference type="PANTHER" id="PTHR33171:SF17">
    <property type="entry name" value="LARA-LIKE N-TERMINAL DOMAIN-CONTAINING PROTEIN"/>
    <property type="match status" value="1"/>
</dbReference>
<reference evidence="2" key="1">
    <citation type="submission" date="2018-05" db="EMBL/GenBank/DDBJ databases">
        <authorList>
            <person name="Lanie J.A."/>
            <person name="Ng W.-L."/>
            <person name="Kazmierczak K.M."/>
            <person name="Andrzejewski T.M."/>
            <person name="Davidsen T.M."/>
            <person name="Wayne K.J."/>
            <person name="Tettelin H."/>
            <person name="Glass J.I."/>
            <person name="Rusch D."/>
            <person name="Podicherti R."/>
            <person name="Tsui H.-C.T."/>
            <person name="Winkler M.E."/>
        </authorList>
    </citation>
    <scope>NUCLEOTIDE SEQUENCE</scope>
</reference>
<organism evidence="2">
    <name type="scientific">marine metagenome</name>
    <dbReference type="NCBI Taxonomy" id="408172"/>
    <lineage>
        <taxon>unclassified sequences</taxon>
        <taxon>metagenomes</taxon>
        <taxon>ecological metagenomes</taxon>
    </lineage>
</organism>
<protein>
    <recommendedName>
        <fullName evidence="1">LarA-like N-terminal domain-containing protein</fullName>
    </recommendedName>
</protein>
<gene>
    <name evidence="2" type="ORF">METZ01_LOCUS347250</name>
</gene>
<evidence type="ECO:0000259" key="1">
    <source>
        <dbReference type="Pfam" id="PF09861"/>
    </source>
</evidence>
<dbReference type="EMBL" id="UINC01120114">
    <property type="protein sequence ID" value="SVC94396.1"/>
    <property type="molecule type" value="Genomic_DNA"/>
</dbReference>
<proteinExistence type="predicted"/>
<feature type="domain" description="LarA-like N-terminal" evidence="1">
    <location>
        <begin position="8"/>
        <end position="174"/>
    </location>
</feature>
<dbReference type="GO" id="GO:0050043">
    <property type="term" value="F:lactate racemase activity"/>
    <property type="evidence" value="ECO:0007669"/>
    <property type="project" value="InterPro"/>
</dbReference>